<dbReference type="PANTHER" id="PTHR21496">
    <property type="entry name" value="FERREDOXIN-RELATED"/>
    <property type="match status" value="1"/>
</dbReference>
<dbReference type="AlphaFoldDB" id="A0A291Q770"/>
<evidence type="ECO:0000256" key="3">
    <source>
        <dbReference type="ARBA" id="ARBA00023004"/>
    </source>
</evidence>
<keyword evidence="2" id="KW-0479">Metal-binding</keyword>
<dbReference type="CDD" id="cd03528">
    <property type="entry name" value="Rieske_RO_ferredoxin"/>
    <property type="match status" value="1"/>
</dbReference>
<feature type="domain" description="Rieske" evidence="5">
    <location>
        <begin position="7"/>
        <end position="102"/>
    </location>
</feature>
<reference evidence="6 7" key="1">
    <citation type="submission" date="2017-08" db="EMBL/GenBank/DDBJ databases">
        <title>Complete Genome Sequence of Streptomyces formicae KY5, the formicamycin producer.</title>
        <authorList>
            <person name="Holmes N.A."/>
            <person name="Devine R."/>
            <person name="Qin Z."/>
            <person name="Seipke R.F."/>
            <person name="Wilkinson B."/>
            <person name="Hutchings M.I."/>
        </authorList>
    </citation>
    <scope>NUCLEOTIDE SEQUENCE [LARGE SCALE GENOMIC DNA]</scope>
    <source>
        <strain evidence="6 7">KY5</strain>
    </source>
</reference>
<dbReference type="EMBL" id="CP022685">
    <property type="protein sequence ID" value="ATL27366.1"/>
    <property type="molecule type" value="Genomic_DNA"/>
</dbReference>
<protein>
    <submittedName>
        <fullName evidence="6">Ferredoxin, 2Fe-2S</fullName>
    </submittedName>
</protein>
<name>A0A291Q770_9ACTN</name>
<organism evidence="6 7">
    <name type="scientific">Streptomyces formicae</name>
    <dbReference type="NCBI Taxonomy" id="1616117"/>
    <lineage>
        <taxon>Bacteria</taxon>
        <taxon>Bacillati</taxon>
        <taxon>Actinomycetota</taxon>
        <taxon>Actinomycetes</taxon>
        <taxon>Kitasatosporales</taxon>
        <taxon>Streptomycetaceae</taxon>
        <taxon>Streptomyces</taxon>
    </lineage>
</organism>
<evidence type="ECO:0000256" key="1">
    <source>
        <dbReference type="ARBA" id="ARBA00022714"/>
    </source>
</evidence>
<dbReference type="KEGG" id="sfk:KY5_2348c"/>
<evidence type="ECO:0000256" key="2">
    <source>
        <dbReference type="ARBA" id="ARBA00022723"/>
    </source>
</evidence>
<dbReference type="GO" id="GO:0004497">
    <property type="term" value="F:monooxygenase activity"/>
    <property type="evidence" value="ECO:0007669"/>
    <property type="project" value="UniProtKB-ARBA"/>
</dbReference>
<dbReference type="Proteomes" id="UP000221011">
    <property type="component" value="Chromosome"/>
</dbReference>
<evidence type="ECO:0000256" key="4">
    <source>
        <dbReference type="ARBA" id="ARBA00023014"/>
    </source>
</evidence>
<dbReference type="InterPro" id="IPR017941">
    <property type="entry name" value="Rieske_2Fe-2S"/>
</dbReference>
<dbReference type="RefSeq" id="WP_098242198.1">
    <property type="nucleotide sequence ID" value="NZ_CP022685.1"/>
</dbReference>
<proteinExistence type="predicted"/>
<dbReference type="GO" id="GO:0051537">
    <property type="term" value="F:2 iron, 2 sulfur cluster binding"/>
    <property type="evidence" value="ECO:0007669"/>
    <property type="project" value="UniProtKB-KW"/>
</dbReference>
<keyword evidence="1" id="KW-0001">2Fe-2S</keyword>
<dbReference type="SUPFAM" id="SSF50022">
    <property type="entry name" value="ISP domain"/>
    <property type="match status" value="1"/>
</dbReference>
<evidence type="ECO:0000313" key="7">
    <source>
        <dbReference type="Proteomes" id="UP000221011"/>
    </source>
</evidence>
<dbReference type="PANTHER" id="PTHR21496:SF23">
    <property type="entry name" value="3-PHENYLPROPIONATE_CINNAMIC ACID DIOXYGENASE FERREDOXIN SUBUNIT"/>
    <property type="match status" value="1"/>
</dbReference>
<dbReference type="GO" id="GO:0016705">
    <property type="term" value="F:oxidoreductase activity, acting on paired donors, with incorporation or reduction of molecular oxygen"/>
    <property type="evidence" value="ECO:0007669"/>
    <property type="project" value="UniProtKB-ARBA"/>
</dbReference>
<dbReference type="PROSITE" id="PS51296">
    <property type="entry name" value="RIESKE"/>
    <property type="match status" value="1"/>
</dbReference>
<keyword evidence="3" id="KW-0408">Iron</keyword>
<dbReference type="GO" id="GO:0046872">
    <property type="term" value="F:metal ion binding"/>
    <property type="evidence" value="ECO:0007669"/>
    <property type="project" value="UniProtKB-KW"/>
</dbReference>
<dbReference type="InterPro" id="IPR036922">
    <property type="entry name" value="Rieske_2Fe-2S_sf"/>
</dbReference>
<keyword evidence="7" id="KW-1185">Reference proteome</keyword>
<keyword evidence="4" id="KW-0411">Iron-sulfur</keyword>
<dbReference type="Pfam" id="PF00355">
    <property type="entry name" value="Rieske"/>
    <property type="match status" value="1"/>
</dbReference>
<evidence type="ECO:0000313" key="6">
    <source>
        <dbReference type="EMBL" id="ATL27366.1"/>
    </source>
</evidence>
<sequence length="110" mass="12171">MSIDGYTYLCRFDALEEGVPRRFEAEGVPVSLVLTGEELFAIYDVCSHSAVSLSEGEVEGCTVECWLHDCRFDLRTGKPLDPPASRPVPVYPVRIEGGREYVDVVSRSDG</sequence>
<evidence type="ECO:0000259" key="5">
    <source>
        <dbReference type="PROSITE" id="PS51296"/>
    </source>
</evidence>
<dbReference type="Gene3D" id="2.102.10.10">
    <property type="entry name" value="Rieske [2Fe-2S] iron-sulphur domain"/>
    <property type="match status" value="1"/>
</dbReference>
<accession>A0A291Q770</accession>
<gene>
    <name evidence="6" type="ORF">KY5_2348c</name>
</gene>